<dbReference type="CDD" id="cd02980">
    <property type="entry name" value="TRX_Fd_family"/>
    <property type="match status" value="1"/>
</dbReference>
<evidence type="ECO:0000256" key="5">
    <source>
        <dbReference type="ARBA" id="ARBA00023014"/>
    </source>
</evidence>
<dbReference type="Gene3D" id="3.40.50.11540">
    <property type="entry name" value="NADH-ubiquinone oxidoreductase 51kDa subunit"/>
    <property type="match status" value="1"/>
</dbReference>
<sequence length="627" mass="67278">MSQTIQRPADPDTVDGNVRVVVCQGTGCVSSGSDEVYDALDEAIGALDDSEDVVLSYGDGDLDELGIETKKSGCHGFCELGPLVRIDPMHVLYTQVGVEDVDDIVERTVKNGEVIDDLCFEDPDGNRQSRTDDISFYTEQNRLALGNCGDIDPESVEEYRLRDGYDALEKALTEMDPQDVYEEVEESGLRGRGGGGFPTGTKWKFANDADADEKYVIANCDEGDPGAFMDRCLVEGDPHRVIEGMAIAGYATGANQGYIYIRAEYPLAIERIEQAIDTAYEEGYLGEDIFGTGFDFDFGIEKGAGAFVCGEETALMASIEGQAGRPTPRPPYPAQSGLNDQPTTINNVETLSNVPLIIDNGAEWFRQYGTEDSAGTKTFAVSGDVSATGLMEIPMGLTLEEIIEVAGGMEGDSEFKAVQIGGPSGGCLAEKHLDMPVTFDSLQEEGAMLGSGGLVVMDDETCMVDVARFFLDFTQDESCGKCPTCRIGTKKMLDILERITNGEGEPGDIERLRDLGETITEGSLCGLGQTAPNPVLSTLEHFEEEYEAHIYDDECPAGECELGDGSHAGTYKIAAAECVGCQQCLSACPVDAIDGEQGETHEIDPETCIGCGQCVEACPIDAISERV</sequence>
<dbReference type="InterPro" id="IPR054765">
    <property type="entry name" value="SLBB_dom"/>
</dbReference>
<dbReference type="PANTHER" id="PTHR43578">
    <property type="entry name" value="NADH-QUINONE OXIDOREDUCTASE SUBUNIT F"/>
    <property type="match status" value="1"/>
</dbReference>
<accession>A0A897MX28</accession>
<evidence type="ECO:0000313" key="8">
    <source>
        <dbReference type="Proteomes" id="UP000663525"/>
    </source>
</evidence>
<evidence type="ECO:0000259" key="6">
    <source>
        <dbReference type="PROSITE" id="PS51379"/>
    </source>
</evidence>
<evidence type="ECO:0000256" key="2">
    <source>
        <dbReference type="ARBA" id="ARBA00022485"/>
    </source>
</evidence>
<dbReference type="Pfam" id="PF10589">
    <property type="entry name" value="NADH_4Fe-4S"/>
    <property type="match status" value="1"/>
</dbReference>
<dbReference type="SUPFAM" id="SSF54862">
    <property type="entry name" value="4Fe-4S ferredoxins"/>
    <property type="match status" value="1"/>
</dbReference>
<dbReference type="Pfam" id="PF01257">
    <property type="entry name" value="2Fe-2S_thioredx"/>
    <property type="match status" value="1"/>
</dbReference>
<keyword evidence="5" id="KW-0411">Iron-sulfur</keyword>
<dbReference type="Pfam" id="PF14697">
    <property type="entry name" value="Fer4_21"/>
    <property type="match status" value="1"/>
</dbReference>
<dbReference type="Gene3D" id="6.10.250.1450">
    <property type="match status" value="1"/>
</dbReference>
<evidence type="ECO:0000256" key="3">
    <source>
        <dbReference type="ARBA" id="ARBA00022723"/>
    </source>
</evidence>
<dbReference type="Pfam" id="PF22461">
    <property type="entry name" value="SLBB_2"/>
    <property type="match status" value="1"/>
</dbReference>
<dbReference type="InterPro" id="IPR017900">
    <property type="entry name" value="4Fe4S_Fe_S_CS"/>
</dbReference>
<evidence type="ECO:0000256" key="1">
    <source>
        <dbReference type="ARBA" id="ARBA00007523"/>
    </source>
</evidence>
<name>A0A897MX28_9EURY</name>
<organism evidence="7 8">
    <name type="scientific">Halapricum desulfuricans</name>
    <dbReference type="NCBI Taxonomy" id="2841257"/>
    <lineage>
        <taxon>Archaea</taxon>
        <taxon>Methanobacteriati</taxon>
        <taxon>Methanobacteriota</taxon>
        <taxon>Stenosarchaea group</taxon>
        <taxon>Halobacteria</taxon>
        <taxon>Halobacteriales</taxon>
        <taxon>Haloarculaceae</taxon>
        <taxon>Halapricum</taxon>
    </lineage>
</organism>
<dbReference type="EMBL" id="CP064787">
    <property type="protein sequence ID" value="QSG04538.1"/>
    <property type="molecule type" value="Genomic_DNA"/>
</dbReference>
<dbReference type="Gene3D" id="1.20.1440.230">
    <property type="entry name" value="NADH-ubiquinone oxidoreductase 51kDa subunit, iron-sulphur binding domain"/>
    <property type="match status" value="1"/>
</dbReference>
<dbReference type="FunFam" id="3.40.50.11540:FF:000001">
    <property type="entry name" value="NADH dehydrogenase [ubiquinone] flavoprotein 1, mitochondrial"/>
    <property type="match status" value="1"/>
</dbReference>
<dbReference type="GO" id="GO:0016491">
    <property type="term" value="F:oxidoreductase activity"/>
    <property type="evidence" value="ECO:0007669"/>
    <property type="project" value="UniProtKB-ARBA"/>
</dbReference>
<dbReference type="Gene3D" id="3.40.30.10">
    <property type="entry name" value="Glutaredoxin"/>
    <property type="match status" value="1"/>
</dbReference>
<dbReference type="InterPro" id="IPR037207">
    <property type="entry name" value="Nuop51_4Fe4S-bd_sf"/>
</dbReference>
<dbReference type="GO" id="GO:0051539">
    <property type="term" value="F:4 iron, 4 sulfur cluster binding"/>
    <property type="evidence" value="ECO:0007669"/>
    <property type="project" value="UniProtKB-KW"/>
</dbReference>
<keyword evidence="7" id="KW-0830">Ubiquinone</keyword>
<dbReference type="Proteomes" id="UP000663525">
    <property type="component" value="Chromosome"/>
</dbReference>
<dbReference type="Gene3D" id="3.10.20.600">
    <property type="match status" value="1"/>
</dbReference>
<dbReference type="GO" id="GO:0046872">
    <property type="term" value="F:metal ion binding"/>
    <property type="evidence" value="ECO:0007669"/>
    <property type="project" value="UniProtKB-KW"/>
</dbReference>
<evidence type="ECO:0000313" key="7">
    <source>
        <dbReference type="EMBL" id="QSG04538.1"/>
    </source>
</evidence>
<reference evidence="7" key="1">
    <citation type="submission" date="2020-11" db="EMBL/GenBank/DDBJ databases">
        <title>Carbohydrate-dependent, anaerobic sulfur respiration: A novel catabolism in halophilic archaea.</title>
        <authorList>
            <person name="Sorokin D.Y."/>
            <person name="Messina E."/>
            <person name="Smedile F."/>
            <person name="La Cono V."/>
            <person name="Hallsworth J.E."/>
            <person name="Yakimov M.M."/>
        </authorList>
    </citation>
    <scope>NUCLEOTIDE SEQUENCE</scope>
    <source>
        <strain evidence="7">HSR12-1</strain>
    </source>
</reference>
<gene>
    <name evidence="7" type="primary">nuoF</name>
    <name evidence="7" type="ORF">HSR121_0179</name>
</gene>
<keyword evidence="2" id="KW-0004">4Fe-4S</keyword>
<dbReference type="FunFam" id="1.20.1440.230:FF:000001">
    <property type="entry name" value="Mitochondrial NADH dehydrogenase flavoprotein 1"/>
    <property type="match status" value="1"/>
</dbReference>
<feature type="domain" description="4Fe-4S ferredoxin-type" evidence="6">
    <location>
        <begin position="599"/>
        <end position="627"/>
    </location>
</feature>
<dbReference type="SUPFAM" id="SSF142984">
    <property type="entry name" value="Nqo1 middle domain-like"/>
    <property type="match status" value="1"/>
</dbReference>
<dbReference type="RefSeq" id="WP_229113999.1">
    <property type="nucleotide sequence ID" value="NZ_CP064787.1"/>
</dbReference>
<protein>
    <submittedName>
        <fullName evidence="7">NADH:ubiquinone oxidoreductase, NADH-binding 51 kD subunit (Chain F)</fullName>
    </submittedName>
</protein>
<dbReference type="PROSITE" id="PS00198">
    <property type="entry name" value="4FE4S_FER_1"/>
    <property type="match status" value="1"/>
</dbReference>
<dbReference type="GeneID" id="68853837"/>
<dbReference type="SUPFAM" id="SSF52833">
    <property type="entry name" value="Thioredoxin-like"/>
    <property type="match status" value="1"/>
</dbReference>
<dbReference type="InterPro" id="IPR019575">
    <property type="entry name" value="Nuop51_4Fe4S-bd"/>
</dbReference>
<dbReference type="SUPFAM" id="SSF142019">
    <property type="entry name" value="Nqo1 FMN-binding domain-like"/>
    <property type="match status" value="1"/>
</dbReference>
<dbReference type="PROSITE" id="PS51379">
    <property type="entry name" value="4FE4S_FER_2"/>
    <property type="match status" value="2"/>
</dbReference>
<comment type="similarity">
    <text evidence="1">Belongs to the complex I 51 kDa subunit family.</text>
</comment>
<proteinExistence type="inferred from homology"/>
<dbReference type="SMART" id="SM00928">
    <property type="entry name" value="NADH_4Fe-4S"/>
    <property type="match status" value="1"/>
</dbReference>
<dbReference type="Pfam" id="PF01512">
    <property type="entry name" value="Complex1_51K"/>
    <property type="match status" value="1"/>
</dbReference>
<dbReference type="InterPro" id="IPR037225">
    <property type="entry name" value="Nuo51_FMN-bd_sf"/>
</dbReference>
<dbReference type="PANTHER" id="PTHR43578:SF3">
    <property type="entry name" value="NADH-QUINONE OXIDOREDUCTASE SUBUNIT F"/>
    <property type="match status" value="1"/>
</dbReference>
<feature type="domain" description="4Fe-4S ferredoxin-type" evidence="6">
    <location>
        <begin position="569"/>
        <end position="598"/>
    </location>
</feature>
<dbReference type="AlphaFoldDB" id="A0A897MX28"/>
<dbReference type="InterPro" id="IPR036249">
    <property type="entry name" value="Thioredoxin-like_sf"/>
</dbReference>
<evidence type="ECO:0000256" key="4">
    <source>
        <dbReference type="ARBA" id="ARBA00023004"/>
    </source>
</evidence>
<dbReference type="InterPro" id="IPR017896">
    <property type="entry name" value="4Fe4S_Fe-S-bd"/>
</dbReference>
<keyword evidence="3" id="KW-0479">Metal-binding</keyword>
<dbReference type="SUPFAM" id="SSF140490">
    <property type="entry name" value="Nqo1C-terminal domain-like"/>
    <property type="match status" value="1"/>
</dbReference>
<dbReference type="Gene3D" id="3.30.70.20">
    <property type="match status" value="2"/>
</dbReference>
<dbReference type="InterPro" id="IPR011538">
    <property type="entry name" value="Nuo51_FMN-bd"/>
</dbReference>
<keyword evidence="4" id="KW-0408">Iron</keyword>